<dbReference type="InterPro" id="IPR025476">
    <property type="entry name" value="Helitron_helicase-like"/>
</dbReference>
<evidence type="ECO:0000313" key="3">
    <source>
        <dbReference type="EMBL" id="CAF0877360.1"/>
    </source>
</evidence>
<sequence length="606" mass="71094">MLQREDLRKSVNYHAKRKYQDGKMCYLIYPDIGVVIRGSAAYWAKARRHLRSMYATLGKPFIFLSINLQDDVEFLTNIDPNRFGSVHSPNWEAIDNLSDDEYLILINENPGLVARMCKRRMVAFEDYIKDKKHPFLIDFVVTQYFLKTEFQRGGLPHLHALLWVDNPPSLDTVEGRTTILDFVDKFLSTDLPDRNSQPRRYKLVRKNQYHMHTFTCYTNKPIVRIRRGKKELKNQQKNPIDVKTDQTSSINRSQEDDIYEKVDANIDPDLIDTRVERRQFFERAKCRFELKNQQKNPIDVKTDQTSSINRSQEDDIYEKVDANIDPDLIDRRVERREFFERAKCRFGKPEPFAAKSHFRTHKEARILTRGDRDIIIKRATEESRRIVPYNINLLETFKCNHDIQVIMNPWAAAEYLFSYVTGCSTSTLEEARRVLLKADNAVLSHRQIGKVEAAWLVLGISLYRCSMATVHLYISLPCHGDRLLKNINTHINSVGEHDFIQTIIHRYSNRSSTPEIINDLSLFEFAIWFSTDYTSSNYEESENTTLTRNPLWKTNYNEPPLLKTSTHFPRIILTSGQIMRHDRSATCVNLAVYMMILHNRFIIYCV</sequence>
<comment type="caution">
    <text evidence="3">The sequence shown here is derived from an EMBL/GenBank/DDBJ whole genome shotgun (WGS) entry which is preliminary data.</text>
</comment>
<dbReference type="Pfam" id="PF14214">
    <property type="entry name" value="Helitron_like_N"/>
    <property type="match status" value="1"/>
</dbReference>
<dbReference type="AlphaFoldDB" id="A0A813Y313"/>
<gene>
    <name evidence="3" type="ORF">JYZ213_LOCUS9297</name>
</gene>
<evidence type="ECO:0000256" key="1">
    <source>
        <dbReference type="SAM" id="MobiDB-lite"/>
    </source>
</evidence>
<evidence type="ECO:0000313" key="4">
    <source>
        <dbReference type="Proteomes" id="UP000663845"/>
    </source>
</evidence>
<feature type="region of interest" description="Disordered" evidence="1">
    <location>
        <begin position="233"/>
        <end position="252"/>
    </location>
</feature>
<dbReference type="Proteomes" id="UP000663845">
    <property type="component" value="Unassembled WGS sequence"/>
</dbReference>
<dbReference type="EMBL" id="CAJNOG010000065">
    <property type="protein sequence ID" value="CAF0877360.1"/>
    <property type="molecule type" value="Genomic_DNA"/>
</dbReference>
<evidence type="ECO:0000259" key="2">
    <source>
        <dbReference type="Pfam" id="PF14214"/>
    </source>
</evidence>
<organism evidence="3 4">
    <name type="scientific">Adineta steineri</name>
    <dbReference type="NCBI Taxonomy" id="433720"/>
    <lineage>
        <taxon>Eukaryota</taxon>
        <taxon>Metazoa</taxon>
        <taxon>Spiralia</taxon>
        <taxon>Gnathifera</taxon>
        <taxon>Rotifera</taxon>
        <taxon>Eurotatoria</taxon>
        <taxon>Bdelloidea</taxon>
        <taxon>Adinetida</taxon>
        <taxon>Adinetidae</taxon>
        <taxon>Adineta</taxon>
    </lineage>
</organism>
<proteinExistence type="predicted"/>
<reference evidence="3" key="1">
    <citation type="submission" date="2021-02" db="EMBL/GenBank/DDBJ databases">
        <authorList>
            <person name="Nowell W R."/>
        </authorList>
    </citation>
    <scope>NUCLEOTIDE SEQUENCE</scope>
</reference>
<protein>
    <recommendedName>
        <fullName evidence="2">Helitron helicase-like domain-containing protein</fullName>
    </recommendedName>
</protein>
<feature type="domain" description="Helitron helicase-like" evidence="2">
    <location>
        <begin position="35"/>
        <end position="162"/>
    </location>
</feature>
<accession>A0A813Y313</accession>
<name>A0A813Y313_9BILA</name>